<dbReference type="GO" id="GO:0005739">
    <property type="term" value="C:mitochondrion"/>
    <property type="evidence" value="ECO:0007669"/>
    <property type="project" value="UniProtKB-SubCell"/>
</dbReference>
<evidence type="ECO:0000256" key="3">
    <source>
        <dbReference type="ARBA" id="ARBA00022946"/>
    </source>
</evidence>
<dbReference type="Pfam" id="PF15786">
    <property type="entry name" value="PET117"/>
    <property type="match status" value="1"/>
</dbReference>
<dbReference type="STRING" id="559304.G8Y0H1"/>
<dbReference type="PANTHER" id="PTHR28163">
    <property type="entry name" value="PROTEIN PET117 HOMOLOG, MITOCHONDRIAL"/>
    <property type="match status" value="1"/>
</dbReference>
<organism evidence="6 7">
    <name type="scientific">Pichia sorbitophila (strain ATCC MYA-4447 / BCRC 22081 / CBS 7064 / NBRC 10061 / NRRL Y-12695)</name>
    <name type="common">Hybrid yeast</name>
    <dbReference type="NCBI Taxonomy" id="559304"/>
    <lineage>
        <taxon>Eukaryota</taxon>
        <taxon>Fungi</taxon>
        <taxon>Dikarya</taxon>
        <taxon>Ascomycota</taxon>
        <taxon>Saccharomycotina</taxon>
        <taxon>Pichiomycetes</taxon>
        <taxon>Debaryomycetaceae</taxon>
        <taxon>Millerozyma</taxon>
    </lineage>
</organism>
<feature type="region of interest" description="Disordered" evidence="5">
    <location>
        <begin position="48"/>
        <end position="69"/>
    </location>
</feature>
<keyword evidence="7" id="KW-1185">Reference proteome</keyword>
<dbReference type="InParanoid" id="G8Y0H1"/>
<evidence type="ECO:0000313" key="7">
    <source>
        <dbReference type="Proteomes" id="UP000005222"/>
    </source>
</evidence>
<accession>G8Y0H1</accession>
<keyword evidence="3" id="KW-0809">Transit peptide</keyword>
<comment type="similarity">
    <text evidence="2">Belongs to the PET117 family.</text>
</comment>
<dbReference type="FunCoup" id="G8Y0H1">
    <property type="interactions" value="45"/>
</dbReference>
<sequence length="88" mass="10031">MSTASKITFGLSCAFAASAFVGINYLQRTERDALRQGPIKDAARLQQREFNQKQRANESEHKEQLQLKEKYEKLQPLKSEIITGSETE</sequence>
<dbReference type="eggNOG" id="ENOG502S49F">
    <property type="taxonomic scope" value="Eukaryota"/>
</dbReference>
<dbReference type="GO" id="GO:0033617">
    <property type="term" value="P:mitochondrial respiratory chain complex IV assembly"/>
    <property type="evidence" value="ECO:0007669"/>
    <property type="project" value="TreeGrafter"/>
</dbReference>
<protein>
    <submittedName>
        <fullName evidence="6">Piso0_004807 protein</fullName>
    </submittedName>
</protein>
<keyword evidence="4" id="KW-0496">Mitochondrion</keyword>
<reference evidence="6 7" key="1">
    <citation type="journal article" date="2012" name="G3 (Bethesda)">
        <title>Pichia sorbitophila, an interspecies yeast hybrid reveals early steps of genome resolution following polyploidization.</title>
        <authorList>
            <person name="Leh Louis V."/>
            <person name="Despons L."/>
            <person name="Friedrich A."/>
            <person name="Martin T."/>
            <person name="Durrens P."/>
            <person name="Casaregola S."/>
            <person name="Neuveglise C."/>
            <person name="Fairhead C."/>
            <person name="Marck C."/>
            <person name="Cruz J.A."/>
            <person name="Straub M.L."/>
            <person name="Kugler V."/>
            <person name="Sacerdot C."/>
            <person name="Uzunov Z."/>
            <person name="Thierry A."/>
            <person name="Weiss S."/>
            <person name="Bleykasten C."/>
            <person name="De Montigny J."/>
            <person name="Jacques N."/>
            <person name="Jung P."/>
            <person name="Lemaire M."/>
            <person name="Mallet S."/>
            <person name="Morel G."/>
            <person name="Richard G.F."/>
            <person name="Sarkar A."/>
            <person name="Savel G."/>
            <person name="Schacherer J."/>
            <person name="Seret M.L."/>
            <person name="Talla E."/>
            <person name="Samson G."/>
            <person name="Jubin C."/>
            <person name="Poulain J."/>
            <person name="Vacherie B."/>
            <person name="Barbe V."/>
            <person name="Pelletier E."/>
            <person name="Sherman D.J."/>
            <person name="Westhof E."/>
            <person name="Weissenbach J."/>
            <person name="Baret P.V."/>
            <person name="Wincker P."/>
            <person name="Gaillardin C."/>
            <person name="Dujon B."/>
            <person name="Souciet J.L."/>
        </authorList>
    </citation>
    <scope>NUCLEOTIDE SEQUENCE [LARGE SCALE GENOMIC DNA]</scope>
    <source>
        <strain evidence="7">ATCC MYA-4447 / BCRC 22081 / CBS 7064 / NBRC 10061 / NRRL Y-12695</strain>
    </source>
</reference>
<dbReference type="EMBL" id="FO082046">
    <property type="protein sequence ID" value="CCE86324.1"/>
    <property type="molecule type" value="Genomic_DNA"/>
</dbReference>
<dbReference type="PANTHER" id="PTHR28163:SF1">
    <property type="entry name" value="PROTEIN PET117 HOMOLOG, MITOCHONDRIAL"/>
    <property type="match status" value="1"/>
</dbReference>
<proteinExistence type="inferred from homology"/>
<comment type="subcellular location">
    <subcellularLocation>
        <location evidence="1">Mitochondrion</location>
    </subcellularLocation>
</comment>
<gene>
    <name evidence="6" type="primary">Piso0_004807</name>
    <name evidence="6" type="ORF">GNLVRS01_PISO0N01575g</name>
</gene>
<dbReference type="OMA" id="VHYVQEL"/>
<dbReference type="Proteomes" id="UP000005222">
    <property type="component" value="Chromosome N"/>
</dbReference>
<evidence type="ECO:0000256" key="5">
    <source>
        <dbReference type="SAM" id="MobiDB-lite"/>
    </source>
</evidence>
<dbReference type="OrthoDB" id="76305at2759"/>
<evidence type="ECO:0000313" key="6">
    <source>
        <dbReference type="EMBL" id="CCE86324.1"/>
    </source>
</evidence>
<evidence type="ECO:0000256" key="1">
    <source>
        <dbReference type="ARBA" id="ARBA00004173"/>
    </source>
</evidence>
<dbReference type="AlphaFoldDB" id="G8Y0H1"/>
<dbReference type="HOGENOM" id="CLU_161486_0_0_1"/>
<evidence type="ECO:0000256" key="2">
    <source>
        <dbReference type="ARBA" id="ARBA00008197"/>
    </source>
</evidence>
<dbReference type="InterPro" id="IPR031568">
    <property type="entry name" value="Pet117"/>
</dbReference>
<evidence type="ECO:0000256" key="4">
    <source>
        <dbReference type="ARBA" id="ARBA00023128"/>
    </source>
</evidence>
<name>G8Y0H1_PICSO</name>